<keyword evidence="3" id="KW-1185">Reference proteome</keyword>
<proteinExistence type="predicted"/>
<accession>A0A4V1M7L8</accession>
<evidence type="ECO:0000313" key="3">
    <source>
        <dbReference type="Proteomes" id="UP000290204"/>
    </source>
</evidence>
<dbReference type="RefSeq" id="WP_129130486.1">
    <property type="nucleotide sequence ID" value="NZ_SDHW01000002.1"/>
</dbReference>
<protein>
    <recommendedName>
        <fullName evidence="4">DUF4138 domain-containing protein</fullName>
    </recommendedName>
</protein>
<evidence type="ECO:0008006" key="4">
    <source>
        <dbReference type="Google" id="ProtNLM"/>
    </source>
</evidence>
<name>A0A4V1M7L8_9BACT</name>
<evidence type="ECO:0000256" key="1">
    <source>
        <dbReference type="SAM" id="SignalP"/>
    </source>
</evidence>
<gene>
    <name evidence="2" type="ORF">ESA94_08635</name>
</gene>
<feature type="signal peptide" evidence="1">
    <location>
        <begin position="1"/>
        <end position="22"/>
    </location>
</feature>
<evidence type="ECO:0000313" key="2">
    <source>
        <dbReference type="EMBL" id="RXK60525.1"/>
    </source>
</evidence>
<dbReference type="Proteomes" id="UP000290204">
    <property type="component" value="Unassembled WGS sequence"/>
</dbReference>
<keyword evidence="1" id="KW-0732">Signal</keyword>
<organism evidence="2 3">
    <name type="scientific">Lacibacter luteus</name>
    <dbReference type="NCBI Taxonomy" id="2508719"/>
    <lineage>
        <taxon>Bacteria</taxon>
        <taxon>Pseudomonadati</taxon>
        <taxon>Bacteroidota</taxon>
        <taxon>Chitinophagia</taxon>
        <taxon>Chitinophagales</taxon>
        <taxon>Chitinophagaceae</taxon>
        <taxon>Lacibacter</taxon>
    </lineage>
</organism>
<comment type="caution">
    <text evidence="2">The sequence shown here is derived from an EMBL/GenBank/DDBJ whole genome shotgun (WGS) entry which is preliminary data.</text>
</comment>
<dbReference type="EMBL" id="SDHW01000002">
    <property type="protein sequence ID" value="RXK60525.1"/>
    <property type="molecule type" value="Genomic_DNA"/>
</dbReference>
<sequence length="244" mass="26688">MKPKAALLFLLVSGTTAGASFAQITTKRIATTPTTVNIRAINPSADSLKVMGARNKVTMVNANSIKQTMQLAGAKYAAYKTGVEIPANYLGSGDEKSLFRVTINGSWSVSDGAIALLPGNEGMISYKLKLENGKKYVLKLLYTKEKPGSLLVHNQIALTNYNDIVQDDVMFSIAETKSFSKPSELSFIITPYVYDDIKRTKYTPGAEVECIVQISLGKENGVTKNNELDYNMNVLKLVIKEIDF</sequence>
<reference evidence="2 3" key="1">
    <citation type="submission" date="2019-01" db="EMBL/GenBank/DDBJ databases">
        <title>Lacibacter sp. strain TTM-7.</title>
        <authorList>
            <person name="Chen W.-M."/>
        </authorList>
    </citation>
    <scope>NUCLEOTIDE SEQUENCE [LARGE SCALE GENOMIC DNA]</scope>
    <source>
        <strain evidence="2 3">TTM-7</strain>
    </source>
</reference>
<dbReference type="AlphaFoldDB" id="A0A4V1M7L8"/>
<feature type="chain" id="PRO_5020938896" description="DUF4138 domain-containing protein" evidence="1">
    <location>
        <begin position="23"/>
        <end position="244"/>
    </location>
</feature>